<gene>
    <name evidence="1" type="ORF">MCHLO_00847</name>
</gene>
<evidence type="ECO:0000313" key="2">
    <source>
        <dbReference type="Proteomes" id="UP000815677"/>
    </source>
</evidence>
<protein>
    <submittedName>
        <fullName evidence="1">Uncharacterized protein</fullName>
    </submittedName>
</protein>
<keyword evidence="2" id="KW-1185">Reference proteome</keyword>
<reference evidence="1" key="1">
    <citation type="submission" date="2014-09" db="EMBL/GenBank/DDBJ databases">
        <title>Genome sequence of the luminous mushroom Mycena chlorophos for searching fungal bioluminescence genes.</title>
        <authorList>
            <person name="Tanaka Y."/>
            <person name="Kasuga D."/>
            <person name="Oba Y."/>
            <person name="Hase S."/>
            <person name="Sato K."/>
            <person name="Oba Y."/>
            <person name="Sakakibara Y."/>
        </authorList>
    </citation>
    <scope>NUCLEOTIDE SEQUENCE</scope>
</reference>
<organism evidence="1 2">
    <name type="scientific">Mycena chlorophos</name>
    <name type="common">Agaric fungus</name>
    <name type="synonym">Agaricus chlorophos</name>
    <dbReference type="NCBI Taxonomy" id="658473"/>
    <lineage>
        <taxon>Eukaryota</taxon>
        <taxon>Fungi</taxon>
        <taxon>Dikarya</taxon>
        <taxon>Basidiomycota</taxon>
        <taxon>Agaricomycotina</taxon>
        <taxon>Agaricomycetes</taxon>
        <taxon>Agaricomycetidae</taxon>
        <taxon>Agaricales</taxon>
        <taxon>Marasmiineae</taxon>
        <taxon>Mycenaceae</taxon>
        <taxon>Mycena</taxon>
    </lineage>
</organism>
<proteinExistence type="predicted"/>
<dbReference type="EMBL" id="DF838671">
    <property type="protein sequence ID" value="GAT43157.1"/>
    <property type="molecule type" value="Genomic_DNA"/>
</dbReference>
<accession>A0ABQ0KW81</accession>
<name>A0ABQ0KW81_MYCCL</name>
<evidence type="ECO:0000313" key="1">
    <source>
        <dbReference type="EMBL" id="GAT43157.1"/>
    </source>
</evidence>
<dbReference type="Proteomes" id="UP000815677">
    <property type="component" value="Unassembled WGS sequence"/>
</dbReference>
<sequence>MESTPVYDVNELPTYCPQCVSDLSPMHLQFSLNDSNQNYGRYSLVCDLSEHLIHVFPLGVAPWRDWTFDARRSAENDSQKPVSRCAFRGDCDTVEISADCRQAMCDRHCRETGGCARPGHEQPKDFDEGLNILIGAIQNNDNYPLFLRSHVPSAPRTFAPEDYTVEARERATCLARLPRLDTPSSSPSPSPPPPVHEVVVYTWTESSKPVHVERHDVLPQNPHWSRPGQRERYQTYSVFYSSWEDVPHDHVHHVAYGQPA</sequence>